<feature type="region of interest" description="Disordered" evidence="1">
    <location>
        <begin position="1"/>
        <end position="38"/>
    </location>
</feature>
<proteinExistence type="predicted"/>
<evidence type="ECO:0000313" key="2">
    <source>
        <dbReference type="EMBL" id="CEM43739.1"/>
    </source>
</evidence>
<dbReference type="EMBL" id="CDMZ01002749">
    <property type="protein sequence ID" value="CEM43739.1"/>
    <property type="molecule type" value="Genomic_DNA"/>
</dbReference>
<gene>
    <name evidence="2" type="ORF">Cvel_27733</name>
</gene>
<dbReference type="VEuPathDB" id="CryptoDB:Cvel_27733"/>
<name>A0A0G4HHY9_9ALVE</name>
<accession>A0A0G4HHY9</accession>
<reference evidence="2" key="1">
    <citation type="submission" date="2014-11" db="EMBL/GenBank/DDBJ databases">
        <authorList>
            <person name="Otto D Thomas"/>
            <person name="Naeem Raeece"/>
        </authorList>
    </citation>
    <scope>NUCLEOTIDE SEQUENCE</scope>
</reference>
<evidence type="ECO:0000256" key="1">
    <source>
        <dbReference type="SAM" id="MobiDB-lite"/>
    </source>
</evidence>
<organism evidence="2">
    <name type="scientific">Chromera velia CCMP2878</name>
    <dbReference type="NCBI Taxonomy" id="1169474"/>
    <lineage>
        <taxon>Eukaryota</taxon>
        <taxon>Sar</taxon>
        <taxon>Alveolata</taxon>
        <taxon>Colpodellida</taxon>
        <taxon>Chromeraceae</taxon>
        <taxon>Chromera</taxon>
    </lineage>
</organism>
<protein>
    <submittedName>
        <fullName evidence="2">Uncharacterized protein</fullName>
    </submittedName>
</protein>
<dbReference type="AlphaFoldDB" id="A0A0G4HHY9"/>
<sequence>MTSRGKEGDALTEEVSLETLNKGPKERESEEEDAEDNEIKAQQLALISEPLLAKKDPNAPFPLCKDDDAASEYWYNPEEPTGIYEKPSPKDHVFECTMVISDIVITMMEAIYFSVVVGEHPNCNASDWPFLW</sequence>